<evidence type="ECO:0000313" key="2">
    <source>
        <dbReference type="Proteomes" id="UP000194267"/>
    </source>
</evidence>
<dbReference type="AlphaFoldDB" id="A0A1Y2T0U2"/>
<dbReference type="EMBL" id="LWLV01002864">
    <property type="protein sequence ID" value="OTA40102.1"/>
    <property type="molecule type" value="Genomic_DNA"/>
</dbReference>
<protein>
    <submittedName>
        <fullName evidence="1">Uncharacterized protein</fullName>
    </submittedName>
</protein>
<reference evidence="2" key="1">
    <citation type="submission" date="2016-04" db="EMBL/GenBank/DDBJ databases">
        <authorList>
            <person name="Antunes L.P."/>
            <person name="Martins L.F."/>
            <person name="Pereira R.V."/>
            <person name="Thomas A.M."/>
            <person name="Barbosa D."/>
            <person name="Nascimento L."/>
            <person name="Silva G.M."/>
            <person name="Condomitti G.W."/>
            <person name="Digiampietri L.A."/>
            <person name="Lombardi K.C."/>
            <person name="Ramos P.L."/>
            <person name="Quaggio R.B."/>
            <person name="Oliveira J.C."/>
            <person name="Pascon R.C."/>
            <person name="Cruz J.B."/>
            <person name="Silva A.M."/>
            <person name="Setubal J.C."/>
        </authorList>
    </citation>
    <scope>NUCLEOTIDE SEQUENCE [LARGE SCALE GENOMIC DNA]</scope>
</reference>
<accession>A0A1Y2T0U2</accession>
<proteinExistence type="predicted"/>
<organism evidence="1 2">
    <name type="scientific">Symbiobacterium thermophilum</name>
    <dbReference type="NCBI Taxonomy" id="2734"/>
    <lineage>
        <taxon>Bacteria</taxon>
        <taxon>Bacillati</taxon>
        <taxon>Bacillota</taxon>
        <taxon>Clostridia</taxon>
        <taxon>Eubacteriales</taxon>
        <taxon>Symbiobacteriaceae</taxon>
        <taxon>Symbiobacterium</taxon>
    </lineage>
</organism>
<sequence length="59" mass="6498">MVIVDIDLTGQKVRGETRQYTGTDFGYIQGQLARGYQIAAAFLTGKAAALCHRRPSQVR</sequence>
<gene>
    <name evidence="1" type="ORF">A6D92_24185</name>
</gene>
<dbReference type="Proteomes" id="UP000194267">
    <property type="component" value="Unassembled WGS sequence"/>
</dbReference>
<evidence type="ECO:0000313" key="1">
    <source>
        <dbReference type="EMBL" id="OTA40102.1"/>
    </source>
</evidence>
<comment type="caution">
    <text evidence="1">The sequence shown here is derived from an EMBL/GenBank/DDBJ whole genome shotgun (WGS) entry which is preliminary data.</text>
</comment>
<name>A0A1Y2T0U2_SYMTR</name>